<reference evidence="3 5" key="2">
    <citation type="submission" date="2016-10" db="EMBL/GenBank/DDBJ databases">
        <authorList>
            <person name="de Groot N.N."/>
        </authorList>
    </citation>
    <scope>NUCLEOTIDE SEQUENCE [LARGE SCALE GENOMIC DNA]</scope>
    <source>
        <strain evidence="3 5">DSM 2895</strain>
    </source>
</reference>
<evidence type="ECO:0000313" key="3">
    <source>
        <dbReference type="EMBL" id="SDJ87567.1"/>
    </source>
</evidence>
<reference evidence="2 4" key="1">
    <citation type="submission" date="2015-07" db="EMBL/GenBank/DDBJ databases">
        <title>Fjat-14205 dsm 2895.</title>
        <authorList>
            <person name="Liu B."/>
            <person name="Wang J."/>
            <person name="Zhu Y."/>
            <person name="Liu G."/>
            <person name="Chen Q."/>
            <person name="Chen Z."/>
            <person name="Lan J."/>
            <person name="Che J."/>
            <person name="Ge C."/>
            <person name="Shi H."/>
            <person name="Pan Z."/>
            <person name="Liu X."/>
        </authorList>
    </citation>
    <scope>NUCLEOTIDE SEQUENCE [LARGE SCALE GENOMIC DNA]</scope>
    <source>
        <strain evidence="2 4">DSM 2895</strain>
    </source>
</reference>
<keyword evidence="4" id="KW-1185">Reference proteome</keyword>
<dbReference type="RefSeq" id="WP_043065690.1">
    <property type="nucleotide sequence ID" value="NZ_BJOA01000094.1"/>
</dbReference>
<organism evidence="2 4">
    <name type="scientific">Aneurinibacillus migulanus</name>
    <name type="common">Bacillus migulanus</name>
    <dbReference type="NCBI Taxonomy" id="47500"/>
    <lineage>
        <taxon>Bacteria</taxon>
        <taxon>Bacillati</taxon>
        <taxon>Bacillota</taxon>
        <taxon>Bacilli</taxon>
        <taxon>Bacillales</taxon>
        <taxon>Paenibacillaceae</taxon>
        <taxon>Aneurinibacillus group</taxon>
        <taxon>Aneurinibacillus</taxon>
    </lineage>
</organism>
<evidence type="ECO:0000313" key="5">
    <source>
        <dbReference type="Proteomes" id="UP000182836"/>
    </source>
</evidence>
<keyword evidence="1" id="KW-1133">Transmembrane helix</keyword>
<dbReference type="PATRIC" id="fig|47500.12.peg.796"/>
<dbReference type="AlphaFoldDB" id="A0A0D1UYU2"/>
<dbReference type="Proteomes" id="UP000037269">
    <property type="component" value="Unassembled WGS sequence"/>
</dbReference>
<dbReference type="GeneID" id="42309388"/>
<gene>
    <name evidence="2" type="ORF">AF333_30155</name>
    <name evidence="3" type="ORF">SAMN04487909_13111</name>
</gene>
<keyword evidence="1" id="KW-0812">Transmembrane</keyword>
<dbReference type="EMBL" id="LGUG01000013">
    <property type="protein sequence ID" value="KON84212.1"/>
    <property type="molecule type" value="Genomic_DNA"/>
</dbReference>
<evidence type="ECO:0000313" key="2">
    <source>
        <dbReference type="EMBL" id="KON84212.1"/>
    </source>
</evidence>
<feature type="transmembrane region" description="Helical" evidence="1">
    <location>
        <begin position="21"/>
        <end position="38"/>
    </location>
</feature>
<name>A0A0D1UYU2_ANEMI</name>
<dbReference type="Proteomes" id="UP000182836">
    <property type="component" value="Unassembled WGS sequence"/>
</dbReference>
<dbReference type="EMBL" id="FNED01000031">
    <property type="protein sequence ID" value="SDJ87567.1"/>
    <property type="molecule type" value="Genomic_DNA"/>
</dbReference>
<sequence length="85" mass="9744">MSNGKDAKVFFLERIYKAIPLFALIMTIAGTVMIFLAMRHAENADQEKMIIIAMAAVFYLPSLVLYLIRIFYLKGKIISIKSKRE</sequence>
<keyword evidence="1" id="KW-0472">Membrane</keyword>
<feature type="transmembrane region" description="Helical" evidence="1">
    <location>
        <begin position="50"/>
        <end position="72"/>
    </location>
</feature>
<evidence type="ECO:0000256" key="1">
    <source>
        <dbReference type="SAM" id="Phobius"/>
    </source>
</evidence>
<proteinExistence type="predicted"/>
<accession>A0A0D1UYU2</accession>
<evidence type="ECO:0000313" key="4">
    <source>
        <dbReference type="Proteomes" id="UP000037269"/>
    </source>
</evidence>
<protein>
    <submittedName>
        <fullName evidence="2">Uncharacterized protein</fullName>
    </submittedName>
</protein>
<dbReference type="STRING" id="47500.AF333_30155"/>